<name>A0A252AP90_9PROT</name>
<accession>A0A252AP90</accession>
<reference evidence="4" key="1">
    <citation type="submission" date="2014-06" db="EMBL/GenBank/DDBJ databases">
        <authorList>
            <person name="Winans N.J."/>
            <person name="Newell P.D."/>
            <person name="Douglas A.E."/>
        </authorList>
    </citation>
    <scope>NUCLEOTIDE SEQUENCE [LARGE SCALE GENOMIC DNA]</scope>
</reference>
<evidence type="ECO:0000313" key="4">
    <source>
        <dbReference type="Proteomes" id="UP000194641"/>
    </source>
</evidence>
<dbReference type="Proteomes" id="UP000194641">
    <property type="component" value="Unassembled WGS sequence"/>
</dbReference>
<evidence type="ECO:0000256" key="2">
    <source>
        <dbReference type="SAM" id="SignalP"/>
    </source>
</evidence>
<organism evidence="3 4">
    <name type="scientific">Acetobacter indonesiensis</name>
    <dbReference type="NCBI Taxonomy" id="104101"/>
    <lineage>
        <taxon>Bacteria</taxon>
        <taxon>Pseudomonadati</taxon>
        <taxon>Pseudomonadota</taxon>
        <taxon>Alphaproteobacteria</taxon>
        <taxon>Acetobacterales</taxon>
        <taxon>Acetobacteraceae</taxon>
        <taxon>Acetobacter</taxon>
    </lineage>
</organism>
<proteinExistence type="predicted"/>
<feature type="chain" id="PRO_5013304491" description="Lipoprotein" evidence="2">
    <location>
        <begin position="24"/>
        <end position="77"/>
    </location>
</feature>
<evidence type="ECO:0000313" key="3">
    <source>
        <dbReference type="EMBL" id="OUI91512.1"/>
    </source>
</evidence>
<feature type="signal peptide" evidence="2">
    <location>
        <begin position="1"/>
        <end position="23"/>
    </location>
</feature>
<dbReference type="PROSITE" id="PS51257">
    <property type="entry name" value="PROKAR_LIPOPROTEIN"/>
    <property type="match status" value="1"/>
</dbReference>
<feature type="region of interest" description="Disordered" evidence="1">
    <location>
        <begin position="32"/>
        <end position="77"/>
    </location>
</feature>
<dbReference type="RefSeq" id="WP_086659852.1">
    <property type="nucleotide sequence ID" value="NZ_JAJAOC010000006.1"/>
</dbReference>
<gene>
    <name evidence="3" type="ORF">HK17_11205</name>
</gene>
<keyword evidence="2" id="KW-0732">Signal</keyword>
<evidence type="ECO:0008006" key="5">
    <source>
        <dbReference type="Google" id="ProtNLM"/>
    </source>
</evidence>
<dbReference type="AlphaFoldDB" id="A0A252AP90"/>
<protein>
    <recommendedName>
        <fullName evidence="5">Lipoprotein</fullName>
    </recommendedName>
</protein>
<dbReference type="EMBL" id="JOPA01000035">
    <property type="protein sequence ID" value="OUI91512.1"/>
    <property type="molecule type" value="Genomic_DNA"/>
</dbReference>
<evidence type="ECO:0000256" key="1">
    <source>
        <dbReference type="SAM" id="MobiDB-lite"/>
    </source>
</evidence>
<sequence>MTLPKLSRLVMLCAGLTLTACHGGEDTACHSTPPHGGMAPGPGMTGPNGMGGMGSTGPMQHGARPHGVRHCGPAPAP</sequence>
<feature type="compositionally biased region" description="Gly residues" evidence="1">
    <location>
        <begin position="38"/>
        <end position="55"/>
    </location>
</feature>
<comment type="caution">
    <text evidence="3">The sequence shown here is derived from an EMBL/GenBank/DDBJ whole genome shotgun (WGS) entry which is preliminary data.</text>
</comment>